<protein>
    <recommendedName>
        <fullName evidence="4">Xylosidase/arabinosidase</fullName>
    </recommendedName>
</protein>
<feature type="region of interest" description="Disordered" evidence="1">
    <location>
        <begin position="655"/>
        <end position="765"/>
    </location>
</feature>
<feature type="region of interest" description="Disordered" evidence="1">
    <location>
        <begin position="785"/>
        <end position="889"/>
    </location>
</feature>
<dbReference type="EMBL" id="KV448378">
    <property type="protein sequence ID" value="OAX37018.1"/>
    <property type="molecule type" value="Genomic_DNA"/>
</dbReference>
<evidence type="ECO:0000256" key="1">
    <source>
        <dbReference type="SAM" id="MobiDB-lite"/>
    </source>
</evidence>
<feature type="compositionally biased region" description="Polar residues" evidence="1">
    <location>
        <begin position="512"/>
        <end position="529"/>
    </location>
</feature>
<dbReference type="Gene3D" id="3.20.20.80">
    <property type="entry name" value="Glycosidases"/>
    <property type="match status" value="1"/>
</dbReference>
<dbReference type="CDD" id="cd11576">
    <property type="entry name" value="GH99_GH71_like_2"/>
    <property type="match status" value="1"/>
</dbReference>
<feature type="region of interest" description="Disordered" evidence="1">
    <location>
        <begin position="491"/>
        <end position="598"/>
    </location>
</feature>
<feature type="compositionally biased region" description="Pro residues" evidence="1">
    <location>
        <begin position="843"/>
        <end position="866"/>
    </location>
</feature>
<feature type="compositionally biased region" description="Low complexity" evidence="1">
    <location>
        <begin position="821"/>
        <end position="830"/>
    </location>
</feature>
<dbReference type="Proteomes" id="UP000092154">
    <property type="component" value="Unassembled WGS sequence"/>
</dbReference>
<feature type="compositionally biased region" description="Low complexity" evidence="1">
    <location>
        <begin position="543"/>
        <end position="584"/>
    </location>
</feature>
<dbReference type="AlphaFoldDB" id="A0A1B7MWM4"/>
<evidence type="ECO:0000313" key="3">
    <source>
        <dbReference type="Proteomes" id="UP000092154"/>
    </source>
</evidence>
<sequence>MSRKELEGRILKRYAQPFSICYYDRACSRDVAHHAQSHHRANPKTIQDKFLVGYQGWFTCHGDGEPLDPNHHGWLHWFDQPIPYGGHPNTDLWPDVSEYSPSELYPAPGLKNKDGEQMFLFSSRHSKTVRRHFHWMALHGVDGAFLQRFAGQCDTEAGNAAIRNLRDEIGDRVREAAEAEGRVFAIMYDVSGVHPDKIQRVLEQDWIHLMRDKYVLDSPNYLREKGRPVIALWGFGFNDRNHSPEVVRSIVNFFRSSTPGGAYLIGGVPGHWRTLTSDSDRNPEFLRVWTEEFDALSPWTVGRYGNEEDAERWGKEKVKPDFDFLKQRGDEGNKRVDYMPVVLPGGSGYNLSGGQWGFNANKRNGGHFLWKQIYAARHAGVRIIYGAMWDEYDEGTAFMPVVSSSKELPVHPQFDFLALDADGHSLPSDWYMRIAGFTAEALRGERVLHDTFPIKELQDYWATRPRYEDEAIQEEEEAKQAQRAYEYWATKQGGSSTDEVPPPPYSLEAEQHTQSPQEATRPPQTSSALNIRPIPPAATKPVLGLSSSASVSSASPPSLPARAPSLTAGMSSASSPPPAVNMSSRPAPSLASTRPVYPPDKTEIVMRPQQFHQRPGSSHSYVRPSSRVSSPQAVPMPSSPAISYLADDLSRQTLYQPSSEVVSGPHQSHVPGSSPIYSSGIQMPSVEASLKGPCTSPEPTPSVSPCPLASPTPVASWSQYPGHQQLHQSPYGSAGHPHAPISESRPSPSLQGRPSPTIGPAYGRYDANMQQHGHLYFPRVEQYYPEGQRSPHPSPNSGAPQGPYMTMDNPTHPYPAPYPPVQDYYQYQIPPTQPQPGGSHSPRPYPPPEWGIQSTPPPTLPRPPVHPQSSSYYVPNPNGGGGGSGSGSGVVLMERALDTLESIAGRDARKQLKTLAKSGSKLLNKFK</sequence>
<evidence type="ECO:0008006" key="4">
    <source>
        <dbReference type="Google" id="ProtNLM"/>
    </source>
</evidence>
<evidence type="ECO:0000313" key="2">
    <source>
        <dbReference type="EMBL" id="OAX37018.1"/>
    </source>
</evidence>
<organism evidence="2 3">
    <name type="scientific">Rhizopogon vinicolor AM-OR11-026</name>
    <dbReference type="NCBI Taxonomy" id="1314800"/>
    <lineage>
        <taxon>Eukaryota</taxon>
        <taxon>Fungi</taxon>
        <taxon>Dikarya</taxon>
        <taxon>Basidiomycota</taxon>
        <taxon>Agaricomycotina</taxon>
        <taxon>Agaricomycetes</taxon>
        <taxon>Agaricomycetidae</taxon>
        <taxon>Boletales</taxon>
        <taxon>Suillineae</taxon>
        <taxon>Rhizopogonaceae</taxon>
        <taxon>Rhizopogon</taxon>
    </lineage>
</organism>
<feature type="compositionally biased region" description="Low complexity" evidence="1">
    <location>
        <begin position="617"/>
        <end position="631"/>
    </location>
</feature>
<proteinExistence type="predicted"/>
<dbReference type="OrthoDB" id="2589715at2759"/>
<reference evidence="2 3" key="1">
    <citation type="submission" date="2016-06" db="EMBL/GenBank/DDBJ databases">
        <title>Comparative genomics of the ectomycorrhizal sister species Rhizopogon vinicolor and Rhizopogon vesiculosus (Basidiomycota: Boletales) reveals a divergence of the mating type B locus.</title>
        <authorList>
            <consortium name="DOE Joint Genome Institute"/>
            <person name="Mujic A.B."/>
            <person name="Kuo A."/>
            <person name="Tritt A."/>
            <person name="Lipzen A."/>
            <person name="Chen C."/>
            <person name="Johnson J."/>
            <person name="Sharma A."/>
            <person name="Barry K."/>
            <person name="Grigoriev I.V."/>
            <person name="Spatafora J.W."/>
        </authorList>
    </citation>
    <scope>NUCLEOTIDE SEQUENCE [LARGE SCALE GENOMIC DNA]</scope>
    <source>
        <strain evidence="2 3">AM-OR11-026</strain>
    </source>
</reference>
<feature type="compositionally biased region" description="Gly residues" evidence="1">
    <location>
        <begin position="878"/>
        <end position="888"/>
    </location>
</feature>
<feature type="compositionally biased region" description="Polar residues" evidence="1">
    <location>
        <begin position="744"/>
        <end position="754"/>
    </location>
</feature>
<feature type="compositionally biased region" description="Polar residues" evidence="1">
    <location>
        <begin position="713"/>
        <end position="731"/>
    </location>
</feature>
<feature type="region of interest" description="Disordered" evidence="1">
    <location>
        <begin position="611"/>
        <end position="641"/>
    </location>
</feature>
<dbReference type="InParanoid" id="A0A1B7MWM4"/>
<feature type="compositionally biased region" description="Pro residues" evidence="1">
    <location>
        <begin position="696"/>
        <end position="710"/>
    </location>
</feature>
<gene>
    <name evidence="2" type="ORF">K503DRAFT_743381</name>
</gene>
<name>A0A1B7MWM4_9AGAM</name>
<accession>A0A1B7MWM4</accession>
<dbReference type="STRING" id="1314800.A0A1B7MWM4"/>
<keyword evidence="3" id="KW-1185">Reference proteome</keyword>